<accession>A0A1H3FXX7</accession>
<sequence length="346" mass="38661">MNYFIFFLGVILLLVTAADLINTSLSVRGAGFISKRLSKSIWSILLLINKKMGRRKILQVGGAVILVSILINWLLLIWISASLMFISDPGSLMNVETNSSTTVINKIFYTGYTLSTLGLGDIESTGDFWDVLTAILSFTGLILISIAITYLIPVVSAEIMKRRISVYINTLGGSVVEILLNYWNGKDFKELEQPFISLIDSIILHGQNHKAYSVLHFFHSSDKKEAFVLNLTNLDEVLTVLLHNIPAEQRPSFNVLIRLRKAISSYLITLPAAFIIPGKETPPVIILTGLENKGIKVISGEAVDLEYAKLKTRRRLLLSLIKDDGWEWTDLNSAGYNHEITMTEPY</sequence>
<keyword evidence="1" id="KW-1133">Transmembrane helix</keyword>
<keyword evidence="1" id="KW-0812">Transmembrane</keyword>
<feature type="transmembrane region" description="Helical" evidence="1">
    <location>
        <begin position="60"/>
        <end position="86"/>
    </location>
</feature>
<dbReference type="STRING" id="229203.SAMN05444338_11928"/>
<evidence type="ECO:0000256" key="1">
    <source>
        <dbReference type="SAM" id="Phobius"/>
    </source>
</evidence>
<name>A0A1H3FXX7_9FLAO</name>
<dbReference type="Gene3D" id="1.10.287.70">
    <property type="match status" value="1"/>
</dbReference>
<proteinExistence type="predicted"/>
<feature type="transmembrane region" description="Helical" evidence="1">
    <location>
        <begin position="131"/>
        <end position="152"/>
    </location>
</feature>
<feature type="domain" description="Potassium channel" evidence="2">
    <location>
        <begin position="74"/>
        <end position="154"/>
    </location>
</feature>
<evidence type="ECO:0000313" key="3">
    <source>
        <dbReference type="EMBL" id="SDX95218.1"/>
    </source>
</evidence>
<dbReference type="SUPFAM" id="SSF81324">
    <property type="entry name" value="Voltage-gated potassium channels"/>
    <property type="match status" value="1"/>
</dbReference>
<keyword evidence="4" id="KW-1185">Reference proteome</keyword>
<dbReference type="Proteomes" id="UP000198569">
    <property type="component" value="Unassembled WGS sequence"/>
</dbReference>
<evidence type="ECO:0000259" key="2">
    <source>
        <dbReference type="Pfam" id="PF07885"/>
    </source>
</evidence>
<reference evidence="4" key="1">
    <citation type="submission" date="2016-10" db="EMBL/GenBank/DDBJ databases">
        <authorList>
            <person name="Varghese N."/>
            <person name="Submissions S."/>
        </authorList>
    </citation>
    <scope>NUCLEOTIDE SEQUENCE [LARGE SCALE GENOMIC DNA]</scope>
    <source>
        <strain evidence="4">DSM 15718</strain>
    </source>
</reference>
<keyword evidence="1" id="KW-0472">Membrane</keyword>
<organism evidence="3 4">
    <name type="scientific">Flavobacterium degerlachei</name>
    <dbReference type="NCBI Taxonomy" id="229203"/>
    <lineage>
        <taxon>Bacteria</taxon>
        <taxon>Pseudomonadati</taxon>
        <taxon>Bacteroidota</taxon>
        <taxon>Flavobacteriia</taxon>
        <taxon>Flavobacteriales</taxon>
        <taxon>Flavobacteriaceae</taxon>
        <taxon>Flavobacterium</taxon>
    </lineage>
</organism>
<evidence type="ECO:0000313" key="4">
    <source>
        <dbReference type="Proteomes" id="UP000198569"/>
    </source>
</evidence>
<dbReference type="Pfam" id="PF07885">
    <property type="entry name" value="Ion_trans_2"/>
    <property type="match status" value="1"/>
</dbReference>
<gene>
    <name evidence="3" type="ORF">SAMN05444338_11928</name>
</gene>
<dbReference type="EMBL" id="FNMV01000019">
    <property type="protein sequence ID" value="SDX95218.1"/>
    <property type="molecule type" value="Genomic_DNA"/>
</dbReference>
<dbReference type="AlphaFoldDB" id="A0A1H3FXX7"/>
<dbReference type="OrthoDB" id="3422146at2"/>
<dbReference type="InterPro" id="IPR013099">
    <property type="entry name" value="K_chnl_dom"/>
</dbReference>
<protein>
    <submittedName>
        <fullName evidence="3">Ion channel</fullName>
    </submittedName>
</protein>